<dbReference type="PANTHER" id="PTHR31640">
    <property type="entry name" value="TRANSMEMBRANE PROTEIN KIAA1109"/>
    <property type="match status" value="1"/>
</dbReference>
<sequence>MFYKPMESPVSILIQQSLSITAALLPSLQAQYKMDQVNSTGMTGSKAKFTIDLPHHSLSFTTKLQVTEANLPSEASIELPQVHVSAEYIQDGSNSVEAQFAGM</sequence>
<name>A0ABN7PKG5_TIMPD</name>
<feature type="domain" description="Bridge-like lipid transfer protein family member 1 middle region" evidence="1">
    <location>
        <begin position="16"/>
        <end position="95"/>
    </location>
</feature>
<accession>A0ABN7PKG5</accession>
<keyword evidence="3" id="KW-1185">Reference proteome</keyword>
<dbReference type="InterPro" id="IPR033616">
    <property type="entry name" value="BLTP1"/>
</dbReference>
<evidence type="ECO:0000259" key="1">
    <source>
        <dbReference type="Pfam" id="PF25039"/>
    </source>
</evidence>
<dbReference type="EMBL" id="CAJPIN010049015">
    <property type="protein sequence ID" value="CAG2065983.1"/>
    <property type="molecule type" value="Genomic_DNA"/>
</dbReference>
<dbReference type="InterPro" id="IPR056741">
    <property type="entry name" value="BLTP1_M"/>
</dbReference>
<gene>
    <name evidence="2" type="ORF">TPAB3V08_LOCUS12926</name>
</gene>
<reference evidence="2" key="1">
    <citation type="submission" date="2021-03" db="EMBL/GenBank/DDBJ databases">
        <authorList>
            <person name="Tran Van P."/>
        </authorList>
    </citation>
    <scope>NUCLEOTIDE SEQUENCE</scope>
</reference>
<evidence type="ECO:0000313" key="3">
    <source>
        <dbReference type="Proteomes" id="UP001153148"/>
    </source>
</evidence>
<organism evidence="2 3">
    <name type="scientific">Timema podura</name>
    <name type="common">Walking stick</name>
    <dbReference type="NCBI Taxonomy" id="61482"/>
    <lineage>
        <taxon>Eukaryota</taxon>
        <taxon>Metazoa</taxon>
        <taxon>Ecdysozoa</taxon>
        <taxon>Arthropoda</taxon>
        <taxon>Hexapoda</taxon>
        <taxon>Insecta</taxon>
        <taxon>Pterygota</taxon>
        <taxon>Neoptera</taxon>
        <taxon>Polyneoptera</taxon>
        <taxon>Phasmatodea</taxon>
        <taxon>Timematodea</taxon>
        <taxon>Timematoidea</taxon>
        <taxon>Timematidae</taxon>
        <taxon>Timema</taxon>
    </lineage>
</organism>
<proteinExistence type="predicted"/>
<dbReference type="Proteomes" id="UP001153148">
    <property type="component" value="Unassembled WGS sequence"/>
</dbReference>
<dbReference type="Pfam" id="PF25039">
    <property type="entry name" value="BLTP1_M"/>
    <property type="match status" value="1"/>
</dbReference>
<evidence type="ECO:0000313" key="2">
    <source>
        <dbReference type="EMBL" id="CAG2065983.1"/>
    </source>
</evidence>
<comment type="caution">
    <text evidence="2">The sequence shown here is derived from an EMBL/GenBank/DDBJ whole genome shotgun (WGS) entry which is preliminary data.</text>
</comment>
<protein>
    <recommendedName>
        <fullName evidence="1">Bridge-like lipid transfer protein family member 1 middle region domain-containing protein</fullName>
    </recommendedName>
</protein>
<dbReference type="PANTHER" id="PTHR31640:SF1">
    <property type="entry name" value="BRIDGE-LIKE LIPID TRANSFER PROTEIN FAMILY MEMBER 1"/>
    <property type="match status" value="1"/>
</dbReference>